<dbReference type="PANTHER" id="PTHR48207:SF4">
    <property type="entry name" value="BLL6097 PROTEIN"/>
    <property type="match status" value="1"/>
</dbReference>
<accession>A0A4R5V7W4</accession>
<dbReference type="SUPFAM" id="SSF89796">
    <property type="entry name" value="CoA-transferase family III (CaiB/BaiF)"/>
    <property type="match status" value="1"/>
</dbReference>
<dbReference type="InterPro" id="IPR023606">
    <property type="entry name" value="CoA-Trfase_III_dom_1_sf"/>
</dbReference>
<keyword evidence="1 2" id="KW-0808">Transferase</keyword>
<dbReference type="Gene3D" id="3.40.50.10540">
    <property type="entry name" value="Crotonobetainyl-coa:carnitine coa-transferase, domain 1"/>
    <property type="match status" value="1"/>
</dbReference>
<dbReference type="GO" id="GO:0008410">
    <property type="term" value="F:CoA-transferase activity"/>
    <property type="evidence" value="ECO:0007669"/>
    <property type="project" value="TreeGrafter"/>
</dbReference>
<dbReference type="AlphaFoldDB" id="A0A4R5V7W4"/>
<gene>
    <name evidence="2" type="ORF">E1832_10755</name>
</gene>
<dbReference type="Pfam" id="PF02515">
    <property type="entry name" value="CoA_transf_3"/>
    <property type="match status" value="1"/>
</dbReference>
<evidence type="ECO:0000256" key="1">
    <source>
        <dbReference type="ARBA" id="ARBA00022679"/>
    </source>
</evidence>
<organism evidence="2 3">
    <name type="scientific">Antarcticimicrobium luteum</name>
    <dbReference type="NCBI Taxonomy" id="2547397"/>
    <lineage>
        <taxon>Bacteria</taxon>
        <taxon>Pseudomonadati</taxon>
        <taxon>Pseudomonadota</taxon>
        <taxon>Alphaproteobacteria</taxon>
        <taxon>Rhodobacterales</taxon>
        <taxon>Paracoccaceae</taxon>
        <taxon>Antarcticimicrobium</taxon>
    </lineage>
</organism>
<dbReference type="Gene3D" id="3.30.1540.10">
    <property type="entry name" value="formyl-coa transferase, domain 3"/>
    <property type="match status" value="1"/>
</dbReference>
<reference evidence="2 3" key="1">
    <citation type="submission" date="2019-03" db="EMBL/GenBank/DDBJ databases">
        <title>Ruegeria lutea sp. nov., a novel strain, isolated from marine sediment, the Masan Bay, South Korea.</title>
        <authorList>
            <person name="Kim J."/>
            <person name="Kim D.-Y."/>
            <person name="Lee S.-S."/>
        </authorList>
    </citation>
    <scope>NUCLEOTIDE SEQUENCE [LARGE SCALE GENOMIC DNA]</scope>
    <source>
        <strain evidence="2 3">318-1</strain>
    </source>
</reference>
<evidence type="ECO:0000313" key="2">
    <source>
        <dbReference type="EMBL" id="TDK48129.1"/>
    </source>
</evidence>
<evidence type="ECO:0000313" key="3">
    <source>
        <dbReference type="Proteomes" id="UP000295301"/>
    </source>
</evidence>
<dbReference type="Proteomes" id="UP000295301">
    <property type="component" value="Unassembled WGS sequence"/>
</dbReference>
<dbReference type="OrthoDB" id="7208981at2"/>
<comment type="caution">
    <text evidence="2">The sequence shown here is derived from an EMBL/GenBank/DDBJ whole genome shotgun (WGS) entry which is preliminary data.</text>
</comment>
<sequence>MLKLLDDVRVLELGHILMAPYATQFLGDMGADVVKVEPLGGDLYRGVGVGRTEGMSAQWMGVNRNKRSIALDLKSEDGREVLRRMIAQADILVHNMRPPAIERLGFGYEAVKALNPRLVYCAAIGFGRGGPYADYPAFDDVIQARSGLADVNGRLSGRPNFVPVAIADKVVGLMVGQAMLAGLHRQRATGNGCYLETPMFEAMVGVVLNQHLNGHAFRPPIDGLGYARVMSPYRHPSATADGYIVHGVYKYEQWQRFLARVGRQDILDGPLMADRQSMARGIARLYEITATEILPQKTTAQWEQLLDELDIPSAPVLGIEDLETDPHLRAVGLFEDYEHPTQGPMRQVRHPFNARDVETGPDRHPPDLGAHGAEILREFGFDEDRIERLCDKGVLARA</sequence>
<dbReference type="InterPro" id="IPR050483">
    <property type="entry name" value="CoA-transferase_III_domain"/>
</dbReference>
<dbReference type="InterPro" id="IPR044855">
    <property type="entry name" value="CoA-Trfase_III_dom3_sf"/>
</dbReference>
<protein>
    <submittedName>
        <fullName evidence="2">CoA transferase</fullName>
    </submittedName>
</protein>
<keyword evidence="3" id="KW-1185">Reference proteome</keyword>
<dbReference type="InterPro" id="IPR003673">
    <property type="entry name" value="CoA-Trfase_fam_III"/>
</dbReference>
<dbReference type="RefSeq" id="WP_133359754.1">
    <property type="nucleotide sequence ID" value="NZ_SMUV01000064.1"/>
</dbReference>
<dbReference type="PANTHER" id="PTHR48207">
    <property type="entry name" value="SUCCINATE--HYDROXYMETHYLGLUTARATE COA-TRANSFERASE"/>
    <property type="match status" value="1"/>
</dbReference>
<dbReference type="EMBL" id="SMUV01000064">
    <property type="protein sequence ID" value="TDK48129.1"/>
    <property type="molecule type" value="Genomic_DNA"/>
</dbReference>
<name>A0A4R5V7W4_9RHOB</name>
<proteinExistence type="predicted"/>